<keyword evidence="2" id="KW-1185">Reference proteome</keyword>
<name>A0A136Q5W3_9FIRM</name>
<proteinExistence type="predicted"/>
<organism evidence="1 2">
    <name type="scientific">Christensenella minuta</name>
    <dbReference type="NCBI Taxonomy" id="626937"/>
    <lineage>
        <taxon>Bacteria</taxon>
        <taxon>Bacillati</taxon>
        <taxon>Bacillota</taxon>
        <taxon>Clostridia</taxon>
        <taxon>Christensenellales</taxon>
        <taxon>Christensenellaceae</taxon>
        <taxon>Christensenella</taxon>
    </lineage>
</organism>
<dbReference type="EMBL" id="LSZW01000049">
    <property type="protein sequence ID" value="KXK66068.1"/>
    <property type="molecule type" value="Genomic_DNA"/>
</dbReference>
<dbReference type="AlphaFoldDB" id="A0A136Q5W3"/>
<accession>A0A136Q5W3</accession>
<comment type="caution">
    <text evidence="1">The sequence shown here is derived from an EMBL/GenBank/DDBJ whole genome shotgun (WGS) entry which is preliminary data.</text>
</comment>
<evidence type="ECO:0000313" key="2">
    <source>
        <dbReference type="Proteomes" id="UP000070366"/>
    </source>
</evidence>
<evidence type="ECO:0000313" key="1">
    <source>
        <dbReference type="EMBL" id="KXK66068.1"/>
    </source>
</evidence>
<dbReference type="Proteomes" id="UP000070366">
    <property type="component" value="Unassembled WGS sequence"/>
</dbReference>
<protein>
    <submittedName>
        <fullName evidence="1">Uncharacterized protein</fullName>
    </submittedName>
</protein>
<reference evidence="1 2" key="1">
    <citation type="submission" date="2016-02" db="EMBL/GenBank/DDBJ databases">
        <authorList>
            <person name="Wen L."/>
            <person name="He K."/>
            <person name="Yang H."/>
        </authorList>
    </citation>
    <scope>NUCLEOTIDE SEQUENCE [LARGE SCALE GENOMIC DNA]</scope>
    <source>
        <strain evidence="1 2">DSM 22607</strain>
    </source>
</reference>
<sequence>MFLEADYIPLFCKKNSVRQEASAGTIIIHSRYKICCKNR</sequence>
<gene>
    <name evidence="1" type="ORF">HMPREF3293_01096</name>
</gene>
<dbReference type="STRING" id="626937.HMPREF3293_01096"/>